<organism evidence="1 2">
    <name type="scientific">Clunio marinus</name>
    <dbReference type="NCBI Taxonomy" id="568069"/>
    <lineage>
        <taxon>Eukaryota</taxon>
        <taxon>Metazoa</taxon>
        <taxon>Ecdysozoa</taxon>
        <taxon>Arthropoda</taxon>
        <taxon>Hexapoda</taxon>
        <taxon>Insecta</taxon>
        <taxon>Pterygota</taxon>
        <taxon>Neoptera</taxon>
        <taxon>Endopterygota</taxon>
        <taxon>Diptera</taxon>
        <taxon>Nematocera</taxon>
        <taxon>Chironomoidea</taxon>
        <taxon>Chironomidae</taxon>
        <taxon>Clunio</taxon>
    </lineage>
</organism>
<reference evidence="1 2" key="1">
    <citation type="submission" date="2015-04" db="EMBL/GenBank/DDBJ databases">
        <authorList>
            <person name="Syromyatnikov M.Y."/>
            <person name="Popov V.N."/>
        </authorList>
    </citation>
    <scope>NUCLEOTIDE SEQUENCE [LARGE SCALE GENOMIC DNA]</scope>
</reference>
<name>A0A1J1HZC3_9DIPT</name>
<proteinExistence type="predicted"/>
<sequence>MLPWQCELMHIVCSASVRVPSSVLGPFKTDRNGPFPVPERIFRYRSGRCSGPEQVCNLLQVRLPGPEQICGARTKISIGYPGSEWIFV</sequence>
<accession>A0A1J1HZC3</accession>
<protein>
    <submittedName>
        <fullName evidence="1">CLUMA_CG006357, isoform A</fullName>
    </submittedName>
</protein>
<dbReference type="EMBL" id="CVRI01000035">
    <property type="protein sequence ID" value="CRK92882.1"/>
    <property type="molecule type" value="Genomic_DNA"/>
</dbReference>
<dbReference type="AlphaFoldDB" id="A0A1J1HZC3"/>
<gene>
    <name evidence="1" type="ORF">CLUMA_CG006357</name>
</gene>
<keyword evidence="2" id="KW-1185">Reference proteome</keyword>
<evidence type="ECO:0000313" key="1">
    <source>
        <dbReference type="EMBL" id="CRK92882.1"/>
    </source>
</evidence>
<evidence type="ECO:0000313" key="2">
    <source>
        <dbReference type="Proteomes" id="UP000183832"/>
    </source>
</evidence>
<dbReference type="Proteomes" id="UP000183832">
    <property type="component" value="Unassembled WGS sequence"/>
</dbReference>